<dbReference type="Pfam" id="PF12694">
    <property type="entry name" value="cpYpsA"/>
    <property type="match status" value="1"/>
</dbReference>
<dbReference type="SUPFAM" id="SSF102405">
    <property type="entry name" value="MCP/YpsA-like"/>
    <property type="match status" value="1"/>
</dbReference>
<accession>L0RGI9</accession>
<dbReference type="KEGG" id="dhy:DESAM_23063"/>
<dbReference type="InterPro" id="IPR024755">
    <property type="entry name" value="cpYpsA"/>
</dbReference>
<dbReference type="HOGENOM" id="CLU_108850_0_0_7"/>
<dbReference type="EMBL" id="FO203522">
    <property type="protein sequence ID" value="CCO25330.1"/>
    <property type="molecule type" value="Genomic_DNA"/>
</dbReference>
<organism evidence="1 2">
    <name type="scientific">Maridesulfovibrio hydrothermalis AM13 = DSM 14728</name>
    <dbReference type="NCBI Taxonomy" id="1121451"/>
    <lineage>
        <taxon>Bacteria</taxon>
        <taxon>Pseudomonadati</taxon>
        <taxon>Thermodesulfobacteriota</taxon>
        <taxon>Desulfovibrionia</taxon>
        <taxon>Desulfovibrionales</taxon>
        <taxon>Desulfovibrionaceae</taxon>
        <taxon>Maridesulfovibrio</taxon>
    </lineage>
</organism>
<reference evidence="1 2" key="1">
    <citation type="submission" date="2012-10" db="EMBL/GenBank/DDBJ databases">
        <authorList>
            <person name="Genoscope - CEA"/>
        </authorList>
    </citation>
    <scope>NUCLEOTIDE SEQUENCE [LARGE SCALE GENOMIC DNA]</scope>
    <source>
        <strain evidence="2">AM13 / DSM 14728</strain>
    </source>
</reference>
<dbReference type="STRING" id="1121451.DESAM_23063"/>
<sequence>MERPAIYGSGKYKSCEKCLWTGSLSTFEEIPALIESCQLLRCPNCGELQDVKSKVFKDGRKVLPDGFTIISGGQTGVDRGALDAAIASGLPHRGWCPKGRIAEDGPIPFIYNMQEMADGQYWKRTEKNVLDSDGTLVFPGSCESRGTALTIRLAQKHGKPIAVVSLDSADAGQTVAAWINAEGVKSMNVAGPRESGAPGISARTKKFLVDLFSSMKSF</sequence>
<evidence type="ECO:0008006" key="3">
    <source>
        <dbReference type="Google" id="ProtNLM"/>
    </source>
</evidence>
<dbReference type="PATRIC" id="fig|1121451.3.peg.3266"/>
<name>L0RGI9_9BACT</name>
<evidence type="ECO:0000313" key="2">
    <source>
        <dbReference type="Proteomes" id="UP000010808"/>
    </source>
</evidence>
<dbReference type="OrthoDB" id="283616at2"/>
<evidence type="ECO:0000313" key="1">
    <source>
        <dbReference type="EMBL" id="CCO25330.1"/>
    </source>
</evidence>
<dbReference type="Proteomes" id="UP000010808">
    <property type="component" value="Chromosome"/>
</dbReference>
<dbReference type="Gene3D" id="3.40.50.450">
    <property type="match status" value="1"/>
</dbReference>
<gene>
    <name evidence="1" type="ORF">DESAM_23063</name>
</gene>
<keyword evidence="2" id="KW-1185">Reference proteome</keyword>
<dbReference type="eggNOG" id="COG0758">
    <property type="taxonomic scope" value="Bacteria"/>
</dbReference>
<dbReference type="AlphaFoldDB" id="L0RGI9"/>
<proteinExistence type="predicted"/>
<protein>
    <recommendedName>
        <fullName evidence="3">Molybdenum carrier</fullName>
    </recommendedName>
</protein>